<dbReference type="OrthoDB" id="195846at2759"/>
<evidence type="ECO:0000313" key="1">
    <source>
        <dbReference type="EMBL" id="GMH79639.1"/>
    </source>
</evidence>
<dbReference type="AlphaFoldDB" id="A0A9W7EFW8"/>
<name>A0A9W7EFW8_9STRA</name>
<comment type="caution">
    <text evidence="1">The sequence shown here is derived from an EMBL/GenBank/DDBJ whole genome shotgun (WGS) entry which is preliminary data.</text>
</comment>
<sequence length="576" mass="61894">MKRGRTTSITRLRTVSDAAREGLITQTDKSTLKKLILCNDERADHAMEALNQNRVFELQEILTSLQTGIGSNNNSSRMRLGSLNGRAKTSSLDMGADASDLLWSALDDLDVDGALEQNEAWKQAGEELQQSGNAFTPPSMMFQEQREMPPPARQPQPAHLNLSTSGMFSAAQQAAALAASVPPSPQKNKVASTSSVRRKSADFLDDFSGMRRSSLDMLTDVLMGDDFVDGLQPGNSEDFMNATANAAASIDPIPFRKMGGQGYSAPPVTRDNFKENPNYINYTGTSSTDSRAVSNEMINMLANGVVEDPSKAFPADSGNPYSHSVQSHQNNPVAPVAAQFLNKLNQQGVGAAGPSSNWRGVGVGANVDKGAASGRRRSSGSNKHKLVAIAPNKGEWTQDMPVAPPPMRKKQSTDVESMLLTYKPPSTFPADLLSVLDSLKGRVAELFMEGIIFQNECFMILHLAGMSNEFLLNQLKAAVEDRADGNSTKLNTLFATAAAFFQPDKGKMAPQPGKGGGGERGREDMDVGMGMGMGGGGDLKQKILMKKEAAVKLRNEGNLTSAMKLMKEVKELEKGL</sequence>
<evidence type="ECO:0000313" key="2">
    <source>
        <dbReference type="Proteomes" id="UP001165122"/>
    </source>
</evidence>
<accession>A0A9W7EFW8</accession>
<dbReference type="EMBL" id="BRXW01000921">
    <property type="protein sequence ID" value="GMH79639.1"/>
    <property type="molecule type" value="Genomic_DNA"/>
</dbReference>
<gene>
    <name evidence="1" type="ORF">TrLO_g1221</name>
</gene>
<keyword evidence="2" id="KW-1185">Reference proteome</keyword>
<proteinExistence type="predicted"/>
<dbReference type="Proteomes" id="UP001165122">
    <property type="component" value="Unassembled WGS sequence"/>
</dbReference>
<organism evidence="1 2">
    <name type="scientific">Triparma laevis f. longispina</name>
    <dbReference type="NCBI Taxonomy" id="1714387"/>
    <lineage>
        <taxon>Eukaryota</taxon>
        <taxon>Sar</taxon>
        <taxon>Stramenopiles</taxon>
        <taxon>Ochrophyta</taxon>
        <taxon>Bolidophyceae</taxon>
        <taxon>Parmales</taxon>
        <taxon>Triparmaceae</taxon>
        <taxon>Triparma</taxon>
    </lineage>
</organism>
<reference evidence="2" key="1">
    <citation type="journal article" date="2023" name="Commun. Biol.">
        <title>Genome analysis of Parmales, the sister group of diatoms, reveals the evolutionary specialization of diatoms from phago-mixotrophs to photoautotrophs.</title>
        <authorList>
            <person name="Ban H."/>
            <person name="Sato S."/>
            <person name="Yoshikawa S."/>
            <person name="Yamada K."/>
            <person name="Nakamura Y."/>
            <person name="Ichinomiya M."/>
            <person name="Sato N."/>
            <person name="Blanc-Mathieu R."/>
            <person name="Endo H."/>
            <person name="Kuwata A."/>
            <person name="Ogata H."/>
        </authorList>
    </citation>
    <scope>NUCLEOTIDE SEQUENCE [LARGE SCALE GENOMIC DNA]</scope>
    <source>
        <strain evidence="2">NIES 3700</strain>
    </source>
</reference>
<protein>
    <submittedName>
        <fullName evidence="1">Uncharacterized protein</fullName>
    </submittedName>
</protein>